<evidence type="ECO:0000313" key="1">
    <source>
        <dbReference type="EMBL" id="OMD32210.1"/>
    </source>
</evidence>
<evidence type="ECO:0000313" key="2">
    <source>
        <dbReference type="Proteomes" id="UP000187465"/>
    </source>
</evidence>
<name>A0A1R0XBB9_9BACL</name>
<organism evidence="1 2">
    <name type="scientific">Paenibacillus odorifer</name>
    <dbReference type="NCBI Taxonomy" id="189426"/>
    <lineage>
        <taxon>Bacteria</taxon>
        <taxon>Bacillati</taxon>
        <taxon>Bacillota</taxon>
        <taxon>Bacilli</taxon>
        <taxon>Bacillales</taxon>
        <taxon>Paenibacillaceae</taxon>
        <taxon>Paenibacillus</taxon>
    </lineage>
</organism>
<dbReference type="RefSeq" id="WP_036681169.1">
    <property type="nucleotide sequence ID" value="NZ_MKQP01000018.1"/>
</dbReference>
<sequence>MSVLSPIHPHAVQMINVALSEIVRKGGKVERMHLHVCPRSELAQHQVIQTAFGYLRIHLNDFVPKGYSYVLEDPGGDKRGFAWVSIPKDARIMENRQKEA</sequence>
<dbReference type="EMBL" id="MKQP01000018">
    <property type="protein sequence ID" value="OMD32210.1"/>
    <property type="molecule type" value="Genomic_DNA"/>
</dbReference>
<reference evidence="1 2" key="1">
    <citation type="submission" date="2016-10" db="EMBL/GenBank/DDBJ databases">
        <title>Paenibacillus species isolates.</title>
        <authorList>
            <person name="Beno S.M."/>
        </authorList>
    </citation>
    <scope>NUCLEOTIDE SEQUENCE [LARGE SCALE GENOMIC DNA]</scope>
    <source>
        <strain evidence="1 2">FSL H7-0604</strain>
    </source>
</reference>
<dbReference type="AlphaFoldDB" id="A0A1R0XBB9"/>
<accession>A0A1R0XBB9</accession>
<proteinExistence type="predicted"/>
<protein>
    <submittedName>
        <fullName evidence="1">Uncharacterized protein</fullName>
    </submittedName>
</protein>
<comment type="caution">
    <text evidence="1">The sequence shown here is derived from an EMBL/GenBank/DDBJ whole genome shotgun (WGS) entry which is preliminary data.</text>
</comment>
<gene>
    <name evidence="1" type="ORF">BJP51_16665</name>
</gene>
<dbReference type="Proteomes" id="UP000187465">
    <property type="component" value="Unassembled WGS sequence"/>
</dbReference>